<evidence type="ECO:0000313" key="2">
    <source>
        <dbReference type="Proteomes" id="UP000187455"/>
    </source>
</evidence>
<sequence>MDTDWCAVCEKKTNGGIFCSHQCFLQNVSVAPSLGRNSRPLRDIKYSSLTDLFSHHHAVPSAAAEPELRSRRNTLPSPLFAGFGGSHSDIRHEDMVGQVVFCDPQYSQFRFRCLPFSLLKIRPLPL</sequence>
<organism evidence="1 2">
    <name type="scientific">Smittium mucronatum</name>
    <dbReference type="NCBI Taxonomy" id="133383"/>
    <lineage>
        <taxon>Eukaryota</taxon>
        <taxon>Fungi</taxon>
        <taxon>Fungi incertae sedis</taxon>
        <taxon>Zoopagomycota</taxon>
        <taxon>Kickxellomycotina</taxon>
        <taxon>Harpellomycetes</taxon>
        <taxon>Harpellales</taxon>
        <taxon>Legeriomycetaceae</taxon>
        <taxon>Smittium</taxon>
    </lineage>
</organism>
<dbReference type="EMBL" id="LSSL01006118">
    <property type="protein sequence ID" value="OLY78544.1"/>
    <property type="molecule type" value="Genomic_DNA"/>
</dbReference>
<reference evidence="1 2" key="1">
    <citation type="journal article" date="2016" name="Mol. Biol. Evol.">
        <title>Genome-Wide Survey of Gut Fungi (Harpellales) Reveals the First Horizontally Transferred Ubiquitin Gene from a Mosquito Host.</title>
        <authorList>
            <person name="Wang Y."/>
            <person name="White M.M."/>
            <person name="Kvist S."/>
            <person name="Moncalvo J.M."/>
        </authorList>
    </citation>
    <scope>NUCLEOTIDE SEQUENCE [LARGE SCALE GENOMIC DNA]</scope>
    <source>
        <strain evidence="1 2">ALG-7-W6</strain>
    </source>
</reference>
<comment type="caution">
    <text evidence="1">The sequence shown here is derived from an EMBL/GenBank/DDBJ whole genome shotgun (WGS) entry which is preliminary data.</text>
</comment>
<evidence type="ECO:0000313" key="1">
    <source>
        <dbReference type="EMBL" id="OLY78544.1"/>
    </source>
</evidence>
<dbReference type="AlphaFoldDB" id="A0A1R0GNT1"/>
<keyword evidence="2" id="KW-1185">Reference proteome</keyword>
<name>A0A1R0GNT1_9FUNG</name>
<dbReference type="Proteomes" id="UP000187455">
    <property type="component" value="Unassembled WGS sequence"/>
</dbReference>
<proteinExistence type="predicted"/>
<gene>
    <name evidence="1" type="ORF">AYI68_g7404</name>
</gene>
<protein>
    <submittedName>
        <fullName evidence="1">Uncharacterized protein</fullName>
    </submittedName>
</protein>
<accession>A0A1R0GNT1</accession>
<dbReference type="OrthoDB" id="5599316at2759"/>